<dbReference type="EMBL" id="JGYN01000021">
    <property type="protein sequence ID" value="KFI49692.1"/>
    <property type="molecule type" value="Genomic_DNA"/>
</dbReference>
<feature type="transmembrane region" description="Helical" evidence="1">
    <location>
        <begin position="179"/>
        <end position="200"/>
    </location>
</feature>
<keyword evidence="3" id="KW-1185">Reference proteome</keyword>
<name>A0A086ZT42_9BIFI</name>
<evidence type="ECO:0000313" key="2">
    <source>
        <dbReference type="EMBL" id="KFI49692.1"/>
    </source>
</evidence>
<dbReference type="RefSeq" id="WP_033494552.1">
    <property type="nucleotide sequence ID" value="NZ_JDUU01000018.1"/>
</dbReference>
<gene>
    <name evidence="2" type="ORF">BBIA_1226</name>
</gene>
<dbReference type="OrthoDB" id="9809977at2"/>
<dbReference type="InterPro" id="IPR049713">
    <property type="entry name" value="Pr6Pr-like"/>
</dbReference>
<feature type="transmembrane region" description="Helical" evidence="1">
    <location>
        <begin position="129"/>
        <end position="148"/>
    </location>
</feature>
<evidence type="ECO:0000313" key="3">
    <source>
        <dbReference type="Proteomes" id="UP000029108"/>
    </source>
</evidence>
<organism evidence="2 3">
    <name type="scientific">Bifidobacterium biavatii DSM 23969</name>
    <dbReference type="NCBI Taxonomy" id="1437608"/>
    <lineage>
        <taxon>Bacteria</taxon>
        <taxon>Bacillati</taxon>
        <taxon>Actinomycetota</taxon>
        <taxon>Actinomycetes</taxon>
        <taxon>Bifidobacteriales</taxon>
        <taxon>Bifidobacteriaceae</taxon>
        <taxon>Bifidobacterium</taxon>
    </lineage>
</organism>
<evidence type="ECO:0000256" key="1">
    <source>
        <dbReference type="SAM" id="Phobius"/>
    </source>
</evidence>
<accession>A0A086ZT42</accession>
<feature type="transmembrane region" description="Helical" evidence="1">
    <location>
        <begin position="30"/>
        <end position="54"/>
    </location>
</feature>
<keyword evidence="1" id="KW-0472">Membrane</keyword>
<keyword evidence="1" id="KW-1133">Transmembrane helix</keyword>
<dbReference type="NCBIfam" id="NF038065">
    <property type="entry name" value="Pr6Pr"/>
    <property type="match status" value="1"/>
</dbReference>
<feature type="transmembrane region" description="Helical" evidence="1">
    <location>
        <begin position="101"/>
        <end position="117"/>
    </location>
</feature>
<dbReference type="STRING" id="1437608.GCA_000771645_00841"/>
<sequence length="211" mass="23606">MRFFAGLWRLAIAALCFVGTYEAWQRPVLWVYFTFQTGAVLGFVMLWAGAATILKGIQPPAWLKGVVTLYAVVTAVVAFLLMPPDDPNYVPQILGIMTNTMLHRIAPIMAVADFLLFDPHRRFQWHYMFSWLIYVPVWFAFVMGRAWLAPTLLGSGPAAGGNPYPYAFIDLKALGWQQFGINCLELAGAFFAVSLVLFVIDRIEPAKPLLG</sequence>
<dbReference type="AlphaFoldDB" id="A0A086ZT42"/>
<proteinExistence type="predicted"/>
<keyword evidence="1" id="KW-0812">Transmembrane</keyword>
<comment type="caution">
    <text evidence="2">The sequence shown here is derived from an EMBL/GenBank/DDBJ whole genome shotgun (WGS) entry which is preliminary data.</text>
</comment>
<dbReference type="Proteomes" id="UP000029108">
    <property type="component" value="Unassembled WGS sequence"/>
</dbReference>
<protein>
    <submittedName>
        <fullName evidence="2">Membrane protein</fullName>
    </submittedName>
</protein>
<reference evidence="2 3" key="1">
    <citation type="submission" date="2014-03" db="EMBL/GenBank/DDBJ databases">
        <title>Genomics of Bifidobacteria.</title>
        <authorList>
            <person name="Ventura M."/>
            <person name="Milani C."/>
            <person name="Lugli G.A."/>
        </authorList>
    </citation>
    <scope>NUCLEOTIDE SEQUENCE [LARGE SCALE GENOMIC DNA]</scope>
    <source>
        <strain evidence="2 3">DSM 23969</strain>
    </source>
</reference>
<feature type="transmembrane region" description="Helical" evidence="1">
    <location>
        <begin position="61"/>
        <end position="81"/>
    </location>
</feature>
<dbReference type="eggNOG" id="ENOG5033H72">
    <property type="taxonomic scope" value="Bacteria"/>
</dbReference>
<feature type="transmembrane region" description="Helical" evidence="1">
    <location>
        <begin position="7"/>
        <end position="24"/>
    </location>
</feature>